<dbReference type="EMBL" id="JAUTDP010000006">
    <property type="protein sequence ID" value="KAK3398406.1"/>
    <property type="molecule type" value="Genomic_DNA"/>
</dbReference>
<dbReference type="Pfam" id="PF06985">
    <property type="entry name" value="HET"/>
    <property type="match status" value="1"/>
</dbReference>
<reference evidence="2" key="2">
    <citation type="submission" date="2023-07" db="EMBL/GenBank/DDBJ databases">
        <authorList>
            <consortium name="Lawrence Berkeley National Laboratory"/>
            <person name="Haridas S."/>
            <person name="Hensen N."/>
            <person name="Bonometti L."/>
            <person name="Westerberg I."/>
            <person name="Brannstrom I.O."/>
            <person name="Guillou S."/>
            <person name="Cros-Aarteil S."/>
            <person name="Calhoun S."/>
            <person name="Kuo A."/>
            <person name="Mondo S."/>
            <person name="Pangilinan J."/>
            <person name="Riley R."/>
            <person name="LaButti K."/>
            <person name="Andreopoulos B."/>
            <person name="Lipzen A."/>
            <person name="Chen C."/>
            <person name="Yanf M."/>
            <person name="Daum C."/>
            <person name="Ng V."/>
            <person name="Clum A."/>
            <person name="Steindorff A."/>
            <person name="Ohm R."/>
            <person name="Martin F."/>
            <person name="Silar P."/>
            <person name="Natvig D."/>
            <person name="Lalanne C."/>
            <person name="Gautier V."/>
            <person name="Ament-velasquez S.L."/>
            <person name="Kruys A."/>
            <person name="Hutchinson M.I."/>
            <person name="Powell A.J."/>
            <person name="Barry K."/>
            <person name="Miller A.N."/>
            <person name="Grigoriev I.V."/>
            <person name="Debuchy R."/>
            <person name="Gladieux P."/>
            <person name="Thoren M.H."/>
            <person name="Johannesson H."/>
        </authorList>
    </citation>
    <scope>NUCLEOTIDE SEQUENCE</scope>
    <source>
        <strain evidence="2">FGSC 1904</strain>
    </source>
</reference>
<dbReference type="PANTHER" id="PTHR33112">
    <property type="entry name" value="DOMAIN PROTEIN, PUTATIVE-RELATED"/>
    <property type="match status" value="1"/>
</dbReference>
<evidence type="ECO:0000313" key="3">
    <source>
        <dbReference type="Proteomes" id="UP001281003"/>
    </source>
</evidence>
<dbReference type="Proteomes" id="UP001281003">
    <property type="component" value="Unassembled WGS sequence"/>
</dbReference>
<accession>A0AAE0UBU9</accession>
<dbReference type="AlphaFoldDB" id="A0AAE0UBU9"/>
<sequence length="580" mass="66879">MVGYFSNLMSVWEHTIVEMPHRRASLRALWTSDYALDKVRIMPTNGASGRYITLSHCWGDPNLMNTKLTLHNLKEYTNEGISLDDLPLTFRDAVELTRSLGIPYLWIDSLCIIQADPKKDMENHSIMVREDWERESASMCAVFAGSYVTLGALTSTNCHGGLWDRAAVIVERNVTMPDGGTISLYAQELYSHFAIYPLTSRAWVYQETLLSPRTPIFLGQEVMWLCRGSLTCQCGHCARLSHHNGPDFMGAGEFCFFKLPATNTKPQSSNLFRYGDESPPWAKWHYIVQSYTQYADLTNLGDALMAIEGLADYFRRWRQGELYWGGVWSSSFAKGLLWKTTYEYHHERLRALPGTVNPKWSSEKWLFPTWSWASLSNKSPGHRRAIEYDTFRERVTEDPSGPLPFEHYPDSDFLVKPIGESLGLHDKTIDGQNTPSFPEKRRYYELRVEGVLVPISCQQLLSMDIKVGYLEPLVTLFFLCDYGRLQFSAWLEEEYPTGPPESTFYFLRMVRHVGRTGRYMALVLHCVDQARQFYERIGVLVTRYRLEKDETEESKKNWMPDWWQGAGAEDEPEPRIISLV</sequence>
<name>A0AAE0UBU9_SORBR</name>
<keyword evidence="3" id="KW-1185">Reference proteome</keyword>
<comment type="caution">
    <text evidence="2">The sequence shown here is derived from an EMBL/GenBank/DDBJ whole genome shotgun (WGS) entry which is preliminary data.</text>
</comment>
<dbReference type="InterPro" id="IPR010730">
    <property type="entry name" value="HET"/>
</dbReference>
<feature type="domain" description="Heterokaryon incompatibility" evidence="1">
    <location>
        <begin position="51"/>
        <end position="207"/>
    </location>
</feature>
<gene>
    <name evidence="2" type="ORF">B0T20DRAFT_207825</name>
</gene>
<reference evidence="2" key="1">
    <citation type="journal article" date="2023" name="Mol. Phylogenet. Evol.">
        <title>Genome-scale phylogeny and comparative genomics of the fungal order Sordariales.</title>
        <authorList>
            <person name="Hensen N."/>
            <person name="Bonometti L."/>
            <person name="Westerberg I."/>
            <person name="Brannstrom I.O."/>
            <person name="Guillou S."/>
            <person name="Cros-Aarteil S."/>
            <person name="Calhoun S."/>
            <person name="Haridas S."/>
            <person name="Kuo A."/>
            <person name="Mondo S."/>
            <person name="Pangilinan J."/>
            <person name="Riley R."/>
            <person name="LaButti K."/>
            <person name="Andreopoulos B."/>
            <person name="Lipzen A."/>
            <person name="Chen C."/>
            <person name="Yan M."/>
            <person name="Daum C."/>
            <person name="Ng V."/>
            <person name="Clum A."/>
            <person name="Steindorff A."/>
            <person name="Ohm R.A."/>
            <person name="Martin F."/>
            <person name="Silar P."/>
            <person name="Natvig D.O."/>
            <person name="Lalanne C."/>
            <person name="Gautier V."/>
            <person name="Ament-Velasquez S.L."/>
            <person name="Kruys A."/>
            <person name="Hutchinson M.I."/>
            <person name="Powell A.J."/>
            <person name="Barry K."/>
            <person name="Miller A.N."/>
            <person name="Grigoriev I.V."/>
            <person name="Debuchy R."/>
            <person name="Gladieux P."/>
            <person name="Hiltunen Thoren M."/>
            <person name="Johannesson H."/>
        </authorList>
    </citation>
    <scope>NUCLEOTIDE SEQUENCE</scope>
    <source>
        <strain evidence="2">FGSC 1904</strain>
    </source>
</reference>
<protein>
    <submittedName>
        <fullName evidence="2">Heterokaryon incompatibility protein-domain-containing protein</fullName>
    </submittedName>
</protein>
<evidence type="ECO:0000259" key="1">
    <source>
        <dbReference type="Pfam" id="PF06985"/>
    </source>
</evidence>
<organism evidence="2 3">
    <name type="scientific">Sordaria brevicollis</name>
    <dbReference type="NCBI Taxonomy" id="83679"/>
    <lineage>
        <taxon>Eukaryota</taxon>
        <taxon>Fungi</taxon>
        <taxon>Dikarya</taxon>
        <taxon>Ascomycota</taxon>
        <taxon>Pezizomycotina</taxon>
        <taxon>Sordariomycetes</taxon>
        <taxon>Sordariomycetidae</taxon>
        <taxon>Sordariales</taxon>
        <taxon>Sordariaceae</taxon>
        <taxon>Sordaria</taxon>
    </lineage>
</organism>
<proteinExistence type="predicted"/>
<dbReference type="PANTHER" id="PTHR33112:SF10">
    <property type="entry name" value="TOL"/>
    <property type="match status" value="1"/>
</dbReference>
<evidence type="ECO:0000313" key="2">
    <source>
        <dbReference type="EMBL" id="KAK3398406.1"/>
    </source>
</evidence>